<sequence>MKAVAIEGFGGREVLRVVEMSVPEPEAGEVRVAVHAAGVGPWDVKTREGIFGGRKFPRVLGTEGAGVVDAVGAGVSDVEVGEAVIVYASGCYAEYVTAPADRLVPKPESLSFEEAAAVPVAGVTAYQALADELGVRAGETVLVAGATGGVGTFAVQLAKRLGARVVGTASARNHEYLTSLGADGAVDYSDPDWPERVREIVPDGVDAALDCVGGETFHRLFASVRDGGRVVSIAAFGESHDERGISHASFSARPTPERLGRLASYLREGKLHVEVSQVLPLEEAVRAHEIVERGHTRGKVVLKVR</sequence>
<dbReference type="PATRIC" id="fig|42256.3.peg.806"/>
<dbReference type="InterPro" id="IPR036291">
    <property type="entry name" value="NAD(P)-bd_dom_sf"/>
</dbReference>
<dbReference type="PANTHER" id="PTHR44154">
    <property type="entry name" value="QUINONE OXIDOREDUCTASE"/>
    <property type="match status" value="1"/>
</dbReference>
<dbReference type="EMBL" id="JAWXXX010000001">
    <property type="protein sequence ID" value="MDX5893488.1"/>
    <property type="molecule type" value="Genomic_DNA"/>
</dbReference>
<dbReference type="AlphaFoldDB" id="A0A023X1A5"/>
<dbReference type="Gene3D" id="3.90.180.10">
    <property type="entry name" value="Medium-chain alcohol dehydrogenases, catalytic domain"/>
    <property type="match status" value="1"/>
</dbReference>
<evidence type="ECO:0000313" key="4">
    <source>
        <dbReference type="EMBL" id="MDX5893488.1"/>
    </source>
</evidence>
<dbReference type="InterPro" id="IPR020843">
    <property type="entry name" value="ER"/>
</dbReference>
<accession>A0A023X1A5</accession>
<reference evidence="4" key="2">
    <citation type="submission" date="2023-11" db="EMBL/GenBank/DDBJ databases">
        <title>MicrobeMod: A computational toolkit for identifying prokaryotic methylation and restriction-modification with nanopore sequencing.</title>
        <authorList>
            <person name="Crits-Christoph A."/>
            <person name="Kang S.C."/>
            <person name="Lee H."/>
            <person name="Ostrov N."/>
        </authorList>
    </citation>
    <scope>NUCLEOTIDE SEQUENCE</scope>
    <source>
        <strain evidence="4">ATCC 51242</strain>
    </source>
</reference>
<evidence type="ECO:0000313" key="3">
    <source>
        <dbReference type="EMBL" id="AHY46078.1"/>
    </source>
</evidence>
<dbReference type="CDD" id="cd05289">
    <property type="entry name" value="MDR_like_2"/>
    <property type="match status" value="1"/>
</dbReference>
<keyword evidence="5" id="KW-1185">Reference proteome</keyword>
<organism evidence="3 5">
    <name type="scientific">Rubrobacter radiotolerans</name>
    <name type="common">Arthrobacter radiotolerans</name>
    <dbReference type="NCBI Taxonomy" id="42256"/>
    <lineage>
        <taxon>Bacteria</taxon>
        <taxon>Bacillati</taxon>
        <taxon>Actinomycetota</taxon>
        <taxon>Rubrobacteria</taxon>
        <taxon>Rubrobacterales</taxon>
        <taxon>Rubrobacteraceae</taxon>
        <taxon>Rubrobacter</taxon>
    </lineage>
</organism>
<dbReference type="InterPro" id="IPR013154">
    <property type="entry name" value="ADH-like_N"/>
</dbReference>
<dbReference type="Pfam" id="PF08240">
    <property type="entry name" value="ADH_N"/>
    <property type="match status" value="1"/>
</dbReference>
<dbReference type="EMBL" id="CP007514">
    <property type="protein sequence ID" value="AHY46078.1"/>
    <property type="molecule type" value="Genomic_DNA"/>
</dbReference>
<evidence type="ECO:0000313" key="5">
    <source>
        <dbReference type="Proteomes" id="UP000025229"/>
    </source>
</evidence>
<dbReference type="SUPFAM" id="SSF50129">
    <property type="entry name" value="GroES-like"/>
    <property type="match status" value="1"/>
</dbReference>
<dbReference type="Pfam" id="PF13602">
    <property type="entry name" value="ADH_zinc_N_2"/>
    <property type="match status" value="1"/>
</dbReference>
<dbReference type="eggNOG" id="COG0604">
    <property type="taxonomic scope" value="Bacteria"/>
</dbReference>
<dbReference type="Gene3D" id="3.40.50.720">
    <property type="entry name" value="NAD(P)-binding Rossmann-like Domain"/>
    <property type="match status" value="1"/>
</dbReference>
<dbReference type="InterPro" id="IPR051603">
    <property type="entry name" value="Zinc-ADH_QOR/CCCR"/>
</dbReference>
<keyword evidence="1" id="KW-0521">NADP</keyword>
<dbReference type="HOGENOM" id="CLU_026673_3_3_11"/>
<name>A0A023X1A5_RUBRA</name>
<dbReference type="Proteomes" id="UP000025229">
    <property type="component" value="Chromosome"/>
</dbReference>
<dbReference type="RefSeq" id="WP_038680863.1">
    <property type="nucleotide sequence ID" value="NZ_CP007514.1"/>
</dbReference>
<feature type="domain" description="Enoyl reductase (ER)" evidence="2">
    <location>
        <begin position="10"/>
        <end position="302"/>
    </location>
</feature>
<dbReference type="SUPFAM" id="SSF51735">
    <property type="entry name" value="NAD(P)-binding Rossmann-fold domains"/>
    <property type="match status" value="1"/>
</dbReference>
<dbReference type="Proteomes" id="UP001281130">
    <property type="component" value="Unassembled WGS sequence"/>
</dbReference>
<proteinExistence type="predicted"/>
<dbReference type="GO" id="GO:0016491">
    <property type="term" value="F:oxidoreductase activity"/>
    <property type="evidence" value="ECO:0007669"/>
    <property type="project" value="UniProtKB-KW"/>
</dbReference>
<gene>
    <name evidence="3" type="ORF">RradSPS_0795</name>
    <name evidence="4" type="ORF">SIL72_05530</name>
</gene>
<evidence type="ECO:0000256" key="1">
    <source>
        <dbReference type="ARBA" id="ARBA00022857"/>
    </source>
</evidence>
<dbReference type="KEGG" id="rrd:RradSPS_0795"/>
<dbReference type="STRING" id="42256.RradSPS_0795"/>
<protein>
    <submittedName>
        <fullName evidence="4">NADP-dependent oxidoreductase</fullName>
        <ecNumber evidence="4">1.-.-.-</ecNumber>
    </submittedName>
    <submittedName>
        <fullName evidence="3">NADPH:quinone reductase and related Zn-dependent oxidoreductase</fullName>
    </submittedName>
</protein>
<dbReference type="PANTHER" id="PTHR44154:SF1">
    <property type="entry name" value="QUINONE OXIDOREDUCTASE"/>
    <property type="match status" value="1"/>
</dbReference>
<dbReference type="InterPro" id="IPR011032">
    <property type="entry name" value="GroES-like_sf"/>
</dbReference>
<dbReference type="SMART" id="SM00829">
    <property type="entry name" value="PKS_ER"/>
    <property type="match status" value="1"/>
</dbReference>
<evidence type="ECO:0000259" key="2">
    <source>
        <dbReference type="SMART" id="SM00829"/>
    </source>
</evidence>
<dbReference type="OrthoDB" id="3727682at2"/>
<keyword evidence="4" id="KW-0560">Oxidoreductase</keyword>
<reference evidence="3 5" key="1">
    <citation type="submission" date="2014-03" db="EMBL/GenBank/DDBJ databases">
        <title>Complete genome sequence of the Radio-Resistant Rubrobacter radiotolerans RSPS-4.</title>
        <authorList>
            <person name="Egas C.C."/>
            <person name="Barroso C.C."/>
            <person name="Froufe H.J.C."/>
            <person name="Pacheco J.J."/>
            <person name="Albuquerque L.L."/>
            <person name="da Costa M.M.S."/>
        </authorList>
    </citation>
    <scope>NUCLEOTIDE SEQUENCE [LARGE SCALE GENOMIC DNA]</scope>
    <source>
        <strain evidence="3 5">RSPS-4</strain>
    </source>
</reference>
<dbReference type="EC" id="1.-.-.-" evidence="4"/>